<name>A0A645HWK6_9ZZZZ</name>
<evidence type="ECO:0000313" key="1">
    <source>
        <dbReference type="EMBL" id="MPN42852.1"/>
    </source>
</evidence>
<dbReference type="EMBL" id="VSSQ01100857">
    <property type="protein sequence ID" value="MPN42852.1"/>
    <property type="molecule type" value="Genomic_DNA"/>
</dbReference>
<evidence type="ECO:0008006" key="2">
    <source>
        <dbReference type="Google" id="ProtNLM"/>
    </source>
</evidence>
<dbReference type="AlphaFoldDB" id="A0A645HWK6"/>
<sequence>MLNEEREKFSISSIDKNPKFLPIGKDRPLLKEITITRDYSTSMRKDGNNVDIDEENAELTKNSIKYNVVSNQLAKELSLLKQAINGGR</sequence>
<protein>
    <recommendedName>
        <fullName evidence="2">Flagellar basal body rod protein FlgB</fullName>
    </recommendedName>
</protein>
<reference evidence="1" key="1">
    <citation type="submission" date="2019-08" db="EMBL/GenBank/DDBJ databases">
        <authorList>
            <person name="Kucharzyk K."/>
            <person name="Murdoch R.W."/>
            <person name="Higgins S."/>
            <person name="Loffler F."/>
        </authorList>
    </citation>
    <scope>NUCLEOTIDE SEQUENCE</scope>
</reference>
<gene>
    <name evidence="1" type="ORF">SDC9_190410</name>
</gene>
<accession>A0A645HWK6</accession>
<organism evidence="1">
    <name type="scientific">bioreactor metagenome</name>
    <dbReference type="NCBI Taxonomy" id="1076179"/>
    <lineage>
        <taxon>unclassified sequences</taxon>
        <taxon>metagenomes</taxon>
        <taxon>ecological metagenomes</taxon>
    </lineage>
</organism>
<comment type="caution">
    <text evidence="1">The sequence shown here is derived from an EMBL/GenBank/DDBJ whole genome shotgun (WGS) entry which is preliminary data.</text>
</comment>
<proteinExistence type="predicted"/>